<dbReference type="PANTHER" id="PTHR21090">
    <property type="entry name" value="AROM/DEHYDROQUINATE SYNTHASE"/>
    <property type="match status" value="1"/>
</dbReference>
<dbReference type="AlphaFoldDB" id="A0A0C9UDR1"/>
<dbReference type="SUPFAM" id="SSF52540">
    <property type="entry name" value="P-loop containing nucleoside triphosphate hydrolases"/>
    <property type="match status" value="1"/>
</dbReference>
<dbReference type="SUPFAM" id="SSF55205">
    <property type="entry name" value="EPT/RTPC-like"/>
    <property type="match status" value="1"/>
</dbReference>
<name>A0A0C9UDR1_SPHS4</name>
<dbReference type="Proteomes" id="UP000054279">
    <property type="component" value="Unassembled WGS sequence"/>
</dbReference>
<proteinExistence type="predicted"/>
<keyword evidence="4" id="KW-0067">ATP-binding</keyword>
<dbReference type="PROSITE" id="PS01128">
    <property type="entry name" value="SHIKIMATE_KINASE"/>
    <property type="match status" value="1"/>
</dbReference>
<evidence type="ECO:0000256" key="1">
    <source>
        <dbReference type="ARBA" id="ARBA00022679"/>
    </source>
</evidence>
<dbReference type="PRINTS" id="PR01100">
    <property type="entry name" value="SHIKIMTKNASE"/>
</dbReference>
<dbReference type="HOGENOM" id="CLU_1644802_0_0_1"/>
<sequence>MAFSVLATRIKGSVIEEKRCVEKTWPGWWDDLHNKIGISVEGVDLVKASGSSSQTTHDPAASVFLISMRGAGKSHIARLAGETLDWEVVDANSVFAQKVGNIKEFVKEKGWEGFRVAEAQVLRELIVEKSKNCIVSSGGGIVESPEARDLSKTMSRTGVLS</sequence>
<keyword evidence="1" id="KW-0808">Transferase</keyword>
<evidence type="ECO:0000313" key="6">
    <source>
        <dbReference type="Proteomes" id="UP000054279"/>
    </source>
</evidence>
<keyword evidence="2" id="KW-0547">Nucleotide-binding</keyword>
<dbReference type="Pfam" id="PF01202">
    <property type="entry name" value="SKI"/>
    <property type="match status" value="1"/>
</dbReference>
<keyword evidence="6" id="KW-1185">Reference proteome</keyword>
<dbReference type="InterPro" id="IPR027417">
    <property type="entry name" value="P-loop_NTPase"/>
</dbReference>
<gene>
    <name evidence="5" type="ORF">M422DRAFT_275787</name>
</gene>
<dbReference type="InterPro" id="IPR013792">
    <property type="entry name" value="RNA3'P_cycl/enolpyr_Trfase_a/b"/>
</dbReference>
<organism evidence="5 6">
    <name type="scientific">Sphaerobolus stellatus (strain SS14)</name>
    <dbReference type="NCBI Taxonomy" id="990650"/>
    <lineage>
        <taxon>Eukaryota</taxon>
        <taxon>Fungi</taxon>
        <taxon>Dikarya</taxon>
        <taxon>Basidiomycota</taxon>
        <taxon>Agaricomycotina</taxon>
        <taxon>Agaricomycetes</taxon>
        <taxon>Phallomycetidae</taxon>
        <taxon>Geastrales</taxon>
        <taxon>Sphaerobolaceae</taxon>
        <taxon>Sphaerobolus</taxon>
    </lineage>
</organism>
<evidence type="ECO:0008006" key="7">
    <source>
        <dbReference type="Google" id="ProtNLM"/>
    </source>
</evidence>
<dbReference type="Gene3D" id="3.40.50.300">
    <property type="entry name" value="P-loop containing nucleotide triphosphate hydrolases"/>
    <property type="match status" value="1"/>
</dbReference>
<evidence type="ECO:0000256" key="2">
    <source>
        <dbReference type="ARBA" id="ARBA00022741"/>
    </source>
</evidence>
<dbReference type="InterPro" id="IPR031322">
    <property type="entry name" value="Shikimate/glucono_kinase"/>
</dbReference>
<dbReference type="GO" id="GO:0009423">
    <property type="term" value="P:chorismate biosynthetic process"/>
    <property type="evidence" value="ECO:0007669"/>
    <property type="project" value="TreeGrafter"/>
</dbReference>
<evidence type="ECO:0000313" key="5">
    <source>
        <dbReference type="EMBL" id="KIJ23596.1"/>
    </source>
</evidence>
<accession>A0A0C9UDR1</accession>
<dbReference type="InterPro" id="IPR023000">
    <property type="entry name" value="Shikimate_kinase_CS"/>
</dbReference>
<dbReference type="GO" id="GO:0003866">
    <property type="term" value="F:3-phosphoshikimate 1-carboxyvinyltransferase activity"/>
    <property type="evidence" value="ECO:0007669"/>
    <property type="project" value="TreeGrafter"/>
</dbReference>
<dbReference type="EMBL" id="KN837629">
    <property type="protein sequence ID" value="KIJ23596.1"/>
    <property type="molecule type" value="Genomic_DNA"/>
</dbReference>
<dbReference type="PANTHER" id="PTHR21090:SF5">
    <property type="entry name" value="PENTAFUNCTIONAL AROM POLYPEPTIDE"/>
    <property type="match status" value="1"/>
</dbReference>
<dbReference type="GO" id="GO:0016301">
    <property type="term" value="F:kinase activity"/>
    <property type="evidence" value="ECO:0007669"/>
    <property type="project" value="UniProtKB-KW"/>
</dbReference>
<dbReference type="OrthoDB" id="197068at2759"/>
<reference evidence="5 6" key="1">
    <citation type="submission" date="2014-06" db="EMBL/GenBank/DDBJ databases">
        <title>Evolutionary Origins and Diversification of the Mycorrhizal Mutualists.</title>
        <authorList>
            <consortium name="DOE Joint Genome Institute"/>
            <consortium name="Mycorrhizal Genomics Consortium"/>
            <person name="Kohler A."/>
            <person name="Kuo A."/>
            <person name="Nagy L.G."/>
            <person name="Floudas D."/>
            <person name="Copeland A."/>
            <person name="Barry K.W."/>
            <person name="Cichocki N."/>
            <person name="Veneault-Fourrey C."/>
            <person name="LaButti K."/>
            <person name="Lindquist E.A."/>
            <person name="Lipzen A."/>
            <person name="Lundell T."/>
            <person name="Morin E."/>
            <person name="Murat C."/>
            <person name="Riley R."/>
            <person name="Ohm R."/>
            <person name="Sun H."/>
            <person name="Tunlid A."/>
            <person name="Henrissat B."/>
            <person name="Grigoriev I.V."/>
            <person name="Hibbett D.S."/>
            <person name="Martin F."/>
        </authorList>
    </citation>
    <scope>NUCLEOTIDE SEQUENCE [LARGE SCALE GENOMIC DNA]</scope>
    <source>
        <strain evidence="5 6">SS14</strain>
    </source>
</reference>
<dbReference type="GO" id="GO:0005524">
    <property type="term" value="F:ATP binding"/>
    <property type="evidence" value="ECO:0007669"/>
    <property type="project" value="UniProtKB-KW"/>
</dbReference>
<keyword evidence="3" id="KW-0418">Kinase</keyword>
<evidence type="ECO:0000256" key="3">
    <source>
        <dbReference type="ARBA" id="ARBA00022777"/>
    </source>
</evidence>
<protein>
    <recommendedName>
        <fullName evidence="7">Shikimate kinase</fullName>
    </recommendedName>
</protein>
<evidence type="ECO:0000256" key="4">
    <source>
        <dbReference type="ARBA" id="ARBA00022840"/>
    </source>
</evidence>
<dbReference type="InterPro" id="IPR036968">
    <property type="entry name" value="Enolpyruvate_Tfrase_sf"/>
</dbReference>
<dbReference type="Gene3D" id="3.65.10.10">
    <property type="entry name" value="Enolpyruvate transferase domain"/>
    <property type="match status" value="1"/>
</dbReference>